<proteinExistence type="predicted"/>
<protein>
    <submittedName>
        <fullName evidence="2">Helix-turn-helix domain-containing protein</fullName>
    </submittedName>
</protein>
<dbReference type="CDD" id="cd00093">
    <property type="entry name" value="HTH_XRE"/>
    <property type="match status" value="1"/>
</dbReference>
<name>A0A928VHJ9_9CYAN</name>
<dbReference type="Gene3D" id="1.10.260.40">
    <property type="entry name" value="lambda repressor-like DNA-binding domains"/>
    <property type="match status" value="1"/>
</dbReference>
<accession>A0A928VHJ9</accession>
<dbReference type="EMBL" id="JADEXQ010000003">
    <property type="protein sequence ID" value="MBE9028470.1"/>
    <property type="molecule type" value="Genomic_DNA"/>
</dbReference>
<dbReference type="GO" id="GO:0003677">
    <property type="term" value="F:DNA binding"/>
    <property type="evidence" value="ECO:0007669"/>
    <property type="project" value="InterPro"/>
</dbReference>
<dbReference type="InterPro" id="IPR001387">
    <property type="entry name" value="Cro/C1-type_HTH"/>
</dbReference>
<dbReference type="PANTHER" id="PTHR34475">
    <property type="match status" value="1"/>
</dbReference>
<dbReference type="InterPro" id="IPR010982">
    <property type="entry name" value="Lambda_DNA-bd_dom_sf"/>
</dbReference>
<reference evidence="2" key="1">
    <citation type="submission" date="2020-10" db="EMBL/GenBank/DDBJ databases">
        <authorList>
            <person name="Castelo-Branco R."/>
            <person name="Eusebio N."/>
            <person name="Adriana R."/>
            <person name="Vieira A."/>
            <person name="Brugerolle De Fraissinette N."/>
            <person name="Rezende De Castro R."/>
            <person name="Schneider M.P."/>
            <person name="Vasconcelos V."/>
            <person name="Leao P.N."/>
        </authorList>
    </citation>
    <scope>NUCLEOTIDE SEQUENCE</scope>
    <source>
        <strain evidence="2">LEGE 11480</strain>
    </source>
</reference>
<gene>
    <name evidence="2" type="ORF">IQ266_01705</name>
</gene>
<organism evidence="2 3">
    <name type="scientific">Romeriopsis navalis LEGE 11480</name>
    <dbReference type="NCBI Taxonomy" id="2777977"/>
    <lineage>
        <taxon>Bacteria</taxon>
        <taxon>Bacillati</taxon>
        <taxon>Cyanobacteriota</taxon>
        <taxon>Cyanophyceae</taxon>
        <taxon>Leptolyngbyales</taxon>
        <taxon>Leptolyngbyaceae</taxon>
        <taxon>Romeriopsis</taxon>
        <taxon>Romeriopsis navalis</taxon>
    </lineage>
</organism>
<dbReference type="RefSeq" id="WP_264323292.1">
    <property type="nucleotide sequence ID" value="NZ_JADEXQ010000003.1"/>
</dbReference>
<evidence type="ECO:0000313" key="3">
    <source>
        <dbReference type="Proteomes" id="UP000625316"/>
    </source>
</evidence>
<dbReference type="Pfam" id="PF13413">
    <property type="entry name" value="HTH_25"/>
    <property type="match status" value="1"/>
</dbReference>
<sequence>MFAEEFGVKGSDVASAVLASTAQDANSLTESLSSNLELLSTVETQLGQSPVYQRAVASLQQLTAEQGIDGQILLKAVSLEAVRLTLQVVKPQAPDQSEATDWSDATHASSEPAVMPVATDVADVSEITADAELPQSNLADDELLDNDVFTAIESVVHAESPTIPNPLASLLSRYQAKRQTAVEEVKVFTRAEMLTQIGAQIQLEREQKGLTIAQLHARTFIPMYHLQALEGGHVEQLPEDVYLRGFLRRIENALGLEVSSLIDKLPMDVDKSIVPCWSGHASKGSRRGFAGLDINPNHLYVTYAAIMAGGVCWLSNQTAPTAANLPDLSNYEPRAAVPAARQPKANLTANRKSASPSVKVGAAPNMAPPEVLR</sequence>
<dbReference type="Proteomes" id="UP000625316">
    <property type="component" value="Unassembled WGS sequence"/>
</dbReference>
<dbReference type="PANTHER" id="PTHR34475:SF1">
    <property type="entry name" value="CYTOSKELETON PROTEIN RODZ"/>
    <property type="match status" value="1"/>
</dbReference>
<keyword evidence="3" id="KW-1185">Reference proteome</keyword>
<dbReference type="AlphaFoldDB" id="A0A928VHJ9"/>
<comment type="caution">
    <text evidence="2">The sequence shown here is derived from an EMBL/GenBank/DDBJ whole genome shotgun (WGS) entry which is preliminary data.</text>
</comment>
<dbReference type="InterPro" id="IPR050400">
    <property type="entry name" value="Bact_Cytoskel_RodZ"/>
</dbReference>
<evidence type="ECO:0000256" key="1">
    <source>
        <dbReference type="SAM" id="MobiDB-lite"/>
    </source>
</evidence>
<evidence type="ECO:0000313" key="2">
    <source>
        <dbReference type="EMBL" id="MBE9028470.1"/>
    </source>
</evidence>
<feature type="region of interest" description="Disordered" evidence="1">
    <location>
        <begin position="337"/>
        <end position="373"/>
    </location>
</feature>
<dbReference type="SUPFAM" id="SSF47413">
    <property type="entry name" value="lambda repressor-like DNA-binding domains"/>
    <property type="match status" value="1"/>
</dbReference>
<feature type="compositionally biased region" description="Polar residues" evidence="1">
    <location>
        <begin position="345"/>
        <end position="356"/>
    </location>
</feature>